<organism evidence="2 3">
    <name type="scientific">Forsythia ovata</name>
    <dbReference type="NCBI Taxonomy" id="205694"/>
    <lineage>
        <taxon>Eukaryota</taxon>
        <taxon>Viridiplantae</taxon>
        <taxon>Streptophyta</taxon>
        <taxon>Embryophyta</taxon>
        <taxon>Tracheophyta</taxon>
        <taxon>Spermatophyta</taxon>
        <taxon>Magnoliopsida</taxon>
        <taxon>eudicotyledons</taxon>
        <taxon>Gunneridae</taxon>
        <taxon>Pentapetalae</taxon>
        <taxon>asterids</taxon>
        <taxon>lamiids</taxon>
        <taxon>Lamiales</taxon>
        <taxon>Oleaceae</taxon>
        <taxon>Forsythieae</taxon>
        <taxon>Forsythia</taxon>
    </lineage>
</organism>
<dbReference type="EMBL" id="JBFOLJ010000011">
    <property type="protein sequence ID" value="KAL2495817.1"/>
    <property type="molecule type" value="Genomic_DNA"/>
</dbReference>
<reference evidence="3" key="1">
    <citation type="submission" date="2024-07" db="EMBL/GenBank/DDBJ databases">
        <title>Two chromosome-level genome assemblies of Korean endemic species Abeliophyllum distichum and Forsythia ovata (Oleaceae).</title>
        <authorList>
            <person name="Jang H."/>
        </authorList>
    </citation>
    <scope>NUCLEOTIDE SEQUENCE [LARGE SCALE GENOMIC DNA]</scope>
</reference>
<sequence>MAEQMLEMKRQQVAQTDVLNAYLKQGLMPPTPPAYPPYQSKGYEYQREGEEEDPYSYASLDRLGPHFEEMVEWIHLNTHIVGTTRRRTMETQTSLLNTLKN</sequence>
<proteinExistence type="predicted"/>
<protein>
    <submittedName>
        <fullName evidence="2">Uncharacterized protein</fullName>
    </submittedName>
</protein>
<dbReference type="Proteomes" id="UP001604277">
    <property type="component" value="Unassembled WGS sequence"/>
</dbReference>
<name>A0ABD1S7S6_9LAMI</name>
<accession>A0ABD1S7S6</accession>
<feature type="region of interest" description="Disordered" evidence="1">
    <location>
        <begin position="29"/>
        <end position="53"/>
    </location>
</feature>
<evidence type="ECO:0000313" key="3">
    <source>
        <dbReference type="Proteomes" id="UP001604277"/>
    </source>
</evidence>
<gene>
    <name evidence="2" type="ORF">Fot_39574</name>
</gene>
<dbReference type="AlphaFoldDB" id="A0ABD1S7S6"/>
<keyword evidence="3" id="KW-1185">Reference proteome</keyword>
<evidence type="ECO:0000256" key="1">
    <source>
        <dbReference type="SAM" id="MobiDB-lite"/>
    </source>
</evidence>
<evidence type="ECO:0000313" key="2">
    <source>
        <dbReference type="EMBL" id="KAL2495817.1"/>
    </source>
</evidence>
<comment type="caution">
    <text evidence="2">The sequence shown here is derived from an EMBL/GenBank/DDBJ whole genome shotgun (WGS) entry which is preliminary data.</text>
</comment>